<protein>
    <submittedName>
        <fullName evidence="10">Uncharacterized protein</fullName>
    </submittedName>
</protein>
<dbReference type="SMART" id="SM00086">
    <property type="entry name" value="PAC"/>
    <property type="match status" value="1"/>
</dbReference>
<dbReference type="Pfam" id="PF23171">
    <property type="entry name" value="bHLH_HIF1A"/>
    <property type="match status" value="1"/>
</dbReference>
<feature type="compositionally biased region" description="Polar residues" evidence="7">
    <location>
        <begin position="500"/>
        <end position="509"/>
    </location>
</feature>
<evidence type="ECO:0000259" key="8">
    <source>
        <dbReference type="PROSITE" id="PS50112"/>
    </source>
</evidence>
<accession>A0ABQ9FAW3</accession>
<dbReference type="Proteomes" id="UP001217089">
    <property type="component" value="Unassembled WGS sequence"/>
</dbReference>
<dbReference type="PANTHER" id="PTHR23043:SF36">
    <property type="entry name" value="PROTEIN SINGLE-MINDED"/>
    <property type="match status" value="1"/>
</dbReference>
<evidence type="ECO:0000256" key="6">
    <source>
        <dbReference type="ARBA" id="ARBA00023242"/>
    </source>
</evidence>
<evidence type="ECO:0000256" key="5">
    <source>
        <dbReference type="ARBA" id="ARBA00023163"/>
    </source>
</evidence>
<dbReference type="InterPro" id="IPR001610">
    <property type="entry name" value="PAC"/>
</dbReference>
<dbReference type="Gene3D" id="4.10.280.10">
    <property type="entry name" value="Helix-loop-helix DNA-binding domain"/>
    <property type="match status" value="1"/>
</dbReference>
<comment type="subcellular location">
    <subcellularLocation>
        <location evidence="1">Nucleus</location>
    </subcellularLocation>
</comment>
<dbReference type="Pfam" id="PF08447">
    <property type="entry name" value="PAS_3"/>
    <property type="match status" value="1"/>
</dbReference>
<dbReference type="SUPFAM" id="SSF47459">
    <property type="entry name" value="HLH, helix-loop-helix DNA-binding domain"/>
    <property type="match status" value="1"/>
</dbReference>
<dbReference type="InterPro" id="IPR013655">
    <property type="entry name" value="PAS_fold_3"/>
</dbReference>
<sequence>MKDKSKNAARTRREKENAEFYELAKMLPLPAAITSQLDKASIIRLCTSYLKMRSVFPDGLGDAWGHRSTPKTPIEKELGSHLLQTLDGFIFVVATDGKIMYISETASVELTGNSIYEYIHPADHDEMTAVLTVHPPFHSHIIQDLEIERSFFIRMKCVLAKRNAGLTSGGYKVIHCSGYLKIKQYPMEVGYDGCYQNVGLVAVGHSLPPSAVTEMKMFNNMFMFRASLDLKLIFLDARVAQLTGYEPQDLIERTLYHYIHACDILHMRYAHHTLLLKGQVTTKYYRFMAKDGGWVWIQSYATIVHNSRSSRPHCIVSVNYVLSDVEAKSLQLQYEQTITKETSTFNGVQGRSGGKIRCSKVKQRRSPYPHIAENPEYTGDVNDRVPIDFMPELSLQDFQQPMHAHASQDTLDKYNALYPQTYHPGFFADIFQYQAQQRYFEEHLQQKSVVEDKYYSTRNSESYPRFLNSQGHINSPRLTHLDTPDNRDTVSPQFDYRTANACSRSSSREASFGTPHGFPCPFSNRSESSVSDVELGSEDSEKRLSLQSDAKPSHIESLLESNLQSIKDDVYKSPNRINGQLSSMSPGKDSKQQQQQQSVIMRRPSRSDYQSETRTDNDCSQSNLLKSPSSALHRSSNMELSKQSDIDSVHDQRLPTEHVQNLDTTKLLDIQRIHEKNFNTQDIYTQCIRAACAYDSYNHPSYSPTNQIQSQRQYPIMPQAGYTSVIVDTQQYHLANGYRFNLNKISKKKTPKEKDVQKYIIRSHHTKYMSNNLTCTVGLRIYKLYHNIKIGQKFKERYKSFNCSLDKICILYMSKDGIDDYSSKKLRNIKTKHEIHIYMITRYKIEK</sequence>
<dbReference type="CDD" id="cd00130">
    <property type="entry name" value="PAS"/>
    <property type="match status" value="2"/>
</dbReference>
<dbReference type="SMART" id="SM00091">
    <property type="entry name" value="PAS"/>
    <property type="match status" value="2"/>
</dbReference>
<feature type="compositionally biased region" description="Polar residues" evidence="7">
    <location>
        <begin position="618"/>
        <end position="641"/>
    </location>
</feature>
<evidence type="ECO:0000256" key="4">
    <source>
        <dbReference type="ARBA" id="ARBA00023125"/>
    </source>
</evidence>
<evidence type="ECO:0000256" key="3">
    <source>
        <dbReference type="ARBA" id="ARBA00023015"/>
    </source>
</evidence>
<evidence type="ECO:0000313" key="11">
    <source>
        <dbReference type="Proteomes" id="UP001217089"/>
    </source>
</evidence>
<evidence type="ECO:0000259" key="9">
    <source>
        <dbReference type="PROSITE" id="PS50888"/>
    </source>
</evidence>
<feature type="region of interest" description="Disordered" evidence="7">
    <location>
        <begin position="573"/>
        <end position="649"/>
    </location>
</feature>
<keyword evidence="5" id="KW-0804">Transcription</keyword>
<dbReference type="CDD" id="cd19738">
    <property type="entry name" value="bHLH-PAS_SIM1"/>
    <property type="match status" value="1"/>
</dbReference>
<feature type="domain" description="BHLH" evidence="9">
    <location>
        <begin position="1"/>
        <end position="53"/>
    </location>
</feature>
<feature type="compositionally biased region" description="Polar residues" evidence="7">
    <location>
        <begin position="465"/>
        <end position="477"/>
    </location>
</feature>
<dbReference type="PROSITE" id="PS50112">
    <property type="entry name" value="PAS"/>
    <property type="match status" value="1"/>
</dbReference>
<keyword evidence="6" id="KW-0539">Nucleus</keyword>
<organism evidence="10 11">
    <name type="scientific">Tegillarca granosa</name>
    <name type="common">Malaysian cockle</name>
    <name type="synonym">Anadara granosa</name>
    <dbReference type="NCBI Taxonomy" id="220873"/>
    <lineage>
        <taxon>Eukaryota</taxon>
        <taxon>Metazoa</taxon>
        <taxon>Spiralia</taxon>
        <taxon>Lophotrochozoa</taxon>
        <taxon>Mollusca</taxon>
        <taxon>Bivalvia</taxon>
        <taxon>Autobranchia</taxon>
        <taxon>Pteriomorphia</taxon>
        <taxon>Arcoida</taxon>
        <taxon>Arcoidea</taxon>
        <taxon>Arcidae</taxon>
        <taxon>Tegillarca</taxon>
    </lineage>
</organism>
<keyword evidence="4" id="KW-0238">DNA-binding</keyword>
<comment type="caution">
    <text evidence="10">The sequence shown here is derived from an EMBL/GenBank/DDBJ whole genome shotgun (WGS) entry which is preliminary data.</text>
</comment>
<dbReference type="InterPro" id="IPR000014">
    <property type="entry name" value="PAS"/>
</dbReference>
<dbReference type="EMBL" id="JARBDR010000337">
    <property type="protein sequence ID" value="KAJ8314480.1"/>
    <property type="molecule type" value="Genomic_DNA"/>
</dbReference>
<keyword evidence="3" id="KW-0805">Transcription regulation</keyword>
<evidence type="ECO:0000256" key="7">
    <source>
        <dbReference type="SAM" id="MobiDB-lite"/>
    </source>
</evidence>
<feature type="compositionally biased region" description="Basic and acidic residues" evidence="7">
    <location>
        <begin position="479"/>
        <end position="488"/>
    </location>
</feature>
<evidence type="ECO:0000256" key="2">
    <source>
        <dbReference type="ARBA" id="ARBA00022737"/>
    </source>
</evidence>
<dbReference type="InterPro" id="IPR035965">
    <property type="entry name" value="PAS-like_dom_sf"/>
</dbReference>
<dbReference type="SUPFAM" id="SSF55785">
    <property type="entry name" value="PYP-like sensor domain (PAS domain)"/>
    <property type="match status" value="2"/>
</dbReference>
<feature type="domain" description="PAS" evidence="8">
    <location>
        <begin position="223"/>
        <end position="278"/>
    </location>
</feature>
<dbReference type="SMART" id="SM00353">
    <property type="entry name" value="HLH"/>
    <property type="match status" value="1"/>
</dbReference>
<dbReference type="InterPro" id="IPR036638">
    <property type="entry name" value="HLH_DNA-bd_sf"/>
</dbReference>
<reference evidence="10 11" key="1">
    <citation type="submission" date="2022-12" db="EMBL/GenBank/DDBJ databases">
        <title>Chromosome-level genome of Tegillarca granosa.</title>
        <authorList>
            <person name="Kim J."/>
        </authorList>
    </citation>
    <scope>NUCLEOTIDE SEQUENCE [LARGE SCALE GENOMIC DNA]</scope>
    <source>
        <strain evidence="10">Teg-2019</strain>
        <tissue evidence="10">Adductor muscle</tissue>
    </source>
</reference>
<evidence type="ECO:0000313" key="10">
    <source>
        <dbReference type="EMBL" id="KAJ8314480.1"/>
    </source>
</evidence>
<keyword evidence="11" id="KW-1185">Reference proteome</keyword>
<proteinExistence type="predicted"/>
<dbReference type="Gene3D" id="3.30.450.20">
    <property type="entry name" value="PAS domain"/>
    <property type="match status" value="2"/>
</dbReference>
<evidence type="ECO:0000256" key="1">
    <source>
        <dbReference type="ARBA" id="ARBA00004123"/>
    </source>
</evidence>
<gene>
    <name evidence="10" type="ORF">KUTeg_006630</name>
</gene>
<dbReference type="PANTHER" id="PTHR23043">
    <property type="entry name" value="HYPOXIA-INDUCIBLE FACTOR 1 ALPHA"/>
    <property type="match status" value="1"/>
</dbReference>
<dbReference type="InterPro" id="IPR011598">
    <property type="entry name" value="bHLH_dom"/>
</dbReference>
<feature type="compositionally biased region" description="Basic and acidic residues" evidence="7">
    <location>
        <begin position="605"/>
        <end position="617"/>
    </location>
</feature>
<name>A0ABQ9FAW3_TEGGR</name>
<dbReference type="PROSITE" id="PS50888">
    <property type="entry name" value="BHLH"/>
    <property type="match status" value="1"/>
</dbReference>
<feature type="compositionally biased region" description="Polar residues" evidence="7">
    <location>
        <begin position="575"/>
        <end position="585"/>
    </location>
</feature>
<keyword evidence="2" id="KW-0677">Repeat</keyword>
<feature type="region of interest" description="Disordered" evidence="7">
    <location>
        <begin position="465"/>
        <end position="553"/>
    </location>
</feature>